<accession>A0A438JCM9</accession>
<gene>
    <name evidence="1" type="ORF">CK203_029497</name>
</gene>
<dbReference type="AlphaFoldDB" id="A0A438JCM9"/>
<proteinExistence type="predicted"/>
<sequence length="142" mass="15993">MSKNRGIGSKSEEQSGVGKVVWDRSYARVVDENGKALARMMGVKEMISINPFSTFKDVFFVDSVKRAKWLQARGKLEGLDRVAAPFHLWNENQLQFILKNWGKVIEVDGDTLQLIDLTKVKVKVEMNPNMVLLALLEVIDGA</sequence>
<protein>
    <recommendedName>
        <fullName evidence="3">DUF4283 domain-containing protein</fullName>
    </recommendedName>
</protein>
<name>A0A438JCM9_VITVI</name>
<dbReference type="Proteomes" id="UP000288805">
    <property type="component" value="Unassembled WGS sequence"/>
</dbReference>
<evidence type="ECO:0000313" key="2">
    <source>
        <dbReference type="Proteomes" id="UP000288805"/>
    </source>
</evidence>
<evidence type="ECO:0008006" key="3">
    <source>
        <dbReference type="Google" id="ProtNLM"/>
    </source>
</evidence>
<comment type="caution">
    <text evidence="1">The sequence shown here is derived from an EMBL/GenBank/DDBJ whole genome shotgun (WGS) entry which is preliminary data.</text>
</comment>
<organism evidence="1 2">
    <name type="scientific">Vitis vinifera</name>
    <name type="common">Grape</name>
    <dbReference type="NCBI Taxonomy" id="29760"/>
    <lineage>
        <taxon>Eukaryota</taxon>
        <taxon>Viridiplantae</taxon>
        <taxon>Streptophyta</taxon>
        <taxon>Embryophyta</taxon>
        <taxon>Tracheophyta</taxon>
        <taxon>Spermatophyta</taxon>
        <taxon>Magnoliopsida</taxon>
        <taxon>eudicotyledons</taxon>
        <taxon>Gunneridae</taxon>
        <taxon>Pentapetalae</taxon>
        <taxon>rosids</taxon>
        <taxon>Vitales</taxon>
        <taxon>Vitaceae</taxon>
        <taxon>Viteae</taxon>
        <taxon>Vitis</taxon>
    </lineage>
</organism>
<reference evidence="1 2" key="1">
    <citation type="journal article" date="2018" name="PLoS Genet.">
        <title>Population sequencing reveals clonal diversity and ancestral inbreeding in the grapevine cultivar Chardonnay.</title>
        <authorList>
            <person name="Roach M.J."/>
            <person name="Johnson D.L."/>
            <person name="Bohlmann J."/>
            <person name="van Vuuren H.J."/>
            <person name="Jones S.J."/>
            <person name="Pretorius I.S."/>
            <person name="Schmidt S.A."/>
            <person name="Borneman A.R."/>
        </authorList>
    </citation>
    <scope>NUCLEOTIDE SEQUENCE [LARGE SCALE GENOMIC DNA]</scope>
    <source>
        <strain evidence="2">cv. Chardonnay</strain>
        <tissue evidence="1">Leaf</tissue>
    </source>
</reference>
<evidence type="ECO:0000313" key="1">
    <source>
        <dbReference type="EMBL" id="RVX06708.1"/>
    </source>
</evidence>
<dbReference type="EMBL" id="QGNW01000050">
    <property type="protein sequence ID" value="RVX06708.1"/>
    <property type="molecule type" value="Genomic_DNA"/>
</dbReference>